<evidence type="ECO:0000256" key="6">
    <source>
        <dbReference type="SAM" id="Coils"/>
    </source>
</evidence>
<evidence type="ECO:0000259" key="8">
    <source>
        <dbReference type="Pfam" id="PF12698"/>
    </source>
</evidence>
<keyword evidence="5 7" id="KW-0472">Membrane</keyword>
<feature type="transmembrane region" description="Helical" evidence="7">
    <location>
        <begin position="261"/>
        <end position="283"/>
    </location>
</feature>
<reference evidence="10" key="1">
    <citation type="journal article" date="2019" name="Int. J. Syst. Evol. Microbiol.">
        <title>The Global Catalogue of Microorganisms (GCM) 10K type strain sequencing project: providing services to taxonomists for standard genome sequencing and annotation.</title>
        <authorList>
            <consortium name="The Broad Institute Genomics Platform"/>
            <consortium name="The Broad Institute Genome Sequencing Center for Infectious Disease"/>
            <person name="Wu L."/>
            <person name="Ma J."/>
        </authorList>
    </citation>
    <scope>NUCLEOTIDE SEQUENCE [LARGE SCALE GENOMIC DNA]</scope>
    <source>
        <strain evidence="10">JCM 4957</strain>
    </source>
</reference>
<feature type="transmembrane region" description="Helical" evidence="7">
    <location>
        <begin position="216"/>
        <end position="241"/>
    </location>
</feature>
<keyword evidence="2" id="KW-1003">Cell membrane</keyword>
<evidence type="ECO:0000313" key="10">
    <source>
        <dbReference type="Proteomes" id="UP000653308"/>
    </source>
</evidence>
<dbReference type="RefSeq" id="WP_190198381.1">
    <property type="nucleotide sequence ID" value="NZ_BMWE01000008.1"/>
</dbReference>
<sequence length="392" mass="41396">MNRDQRTDLALIRIVAAREVTRQLRNKAFWASVIVTAAMLCLSFSLTDVLKGDGESPPAVGVVGEGSTVAAALRPQVTVEKYTDTGTARTALRDEAVDAVVLRDGGVLVLRNLSAELGRTIQQAQQTAEQVERLKELGAAREETERAIVPPALRVSALDADAGVVQERTMTAGIGVFLLFTLMLISGLGIAQGVAEEKSSRIVEVLLAKVRAWHLLAGKIVGLGAAALVQIVLMMTAVLTAAIGFGVLKAPLNAVGTAANLLLWFVPGYVLFVTLYAVAGALVSRQEDVNHVIGPVNMLQMLSLAGPALAVRPAPDDALLTVVSMTPGLSWAAMPMRMAVTEVPWWQALAAFALMLLAIAALVRFGGRIYRGGLLRYGGIVKVGEALRGAAH</sequence>
<keyword evidence="3 7" id="KW-0812">Transmembrane</keyword>
<evidence type="ECO:0000313" key="9">
    <source>
        <dbReference type="EMBL" id="GGY22006.1"/>
    </source>
</evidence>
<feature type="domain" description="ABC-2 type transporter transmembrane" evidence="8">
    <location>
        <begin position="27"/>
        <end position="362"/>
    </location>
</feature>
<evidence type="ECO:0000256" key="5">
    <source>
        <dbReference type="ARBA" id="ARBA00023136"/>
    </source>
</evidence>
<evidence type="ECO:0000256" key="1">
    <source>
        <dbReference type="ARBA" id="ARBA00004651"/>
    </source>
</evidence>
<dbReference type="InterPro" id="IPR013525">
    <property type="entry name" value="ABC2_TM"/>
</dbReference>
<feature type="transmembrane region" description="Helical" evidence="7">
    <location>
        <begin position="345"/>
        <end position="366"/>
    </location>
</feature>
<gene>
    <name evidence="9" type="ORF">GCM10010384_30840</name>
</gene>
<organism evidence="9 10">
    <name type="scientific">Streptomyces djakartensis</name>
    <dbReference type="NCBI Taxonomy" id="68193"/>
    <lineage>
        <taxon>Bacteria</taxon>
        <taxon>Bacillati</taxon>
        <taxon>Actinomycetota</taxon>
        <taxon>Actinomycetes</taxon>
        <taxon>Kitasatosporales</taxon>
        <taxon>Streptomycetaceae</taxon>
        <taxon>Streptomyces</taxon>
    </lineage>
</organism>
<evidence type="ECO:0000256" key="7">
    <source>
        <dbReference type="SAM" id="Phobius"/>
    </source>
</evidence>
<proteinExistence type="predicted"/>
<dbReference type="InterPro" id="IPR051449">
    <property type="entry name" value="ABC-2_transporter_component"/>
</dbReference>
<evidence type="ECO:0000256" key="3">
    <source>
        <dbReference type="ARBA" id="ARBA00022692"/>
    </source>
</evidence>
<name>A0ABQ2ZS06_9ACTN</name>
<dbReference type="Pfam" id="PF12698">
    <property type="entry name" value="ABC2_membrane_3"/>
    <property type="match status" value="1"/>
</dbReference>
<dbReference type="PANTHER" id="PTHR30294">
    <property type="entry name" value="MEMBRANE COMPONENT OF ABC TRANSPORTER YHHJ-RELATED"/>
    <property type="match status" value="1"/>
</dbReference>
<dbReference type="EMBL" id="BMWE01000008">
    <property type="protein sequence ID" value="GGY22006.1"/>
    <property type="molecule type" value="Genomic_DNA"/>
</dbReference>
<comment type="caution">
    <text evidence="9">The sequence shown here is derived from an EMBL/GenBank/DDBJ whole genome shotgun (WGS) entry which is preliminary data.</text>
</comment>
<keyword evidence="4 7" id="KW-1133">Transmembrane helix</keyword>
<comment type="subcellular location">
    <subcellularLocation>
        <location evidence="1">Cell membrane</location>
        <topology evidence="1">Multi-pass membrane protein</topology>
    </subcellularLocation>
</comment>
<keyword evidence="6" id="KW-0175">Coiled coil</keyword>
<evidence type="ECO:0000256" key="2">
    <source>
        <dbReference type="ARBA" id="ARBA00022475"/>
    </source>
</evidence>
<keyword evidence="10" id="KW-1185">Reference proteome</keyword>
<protein>
    <submittedName>
        <fullName evidence="9">ABC transporter permease</fullName>
    </submittedName>
</protein>
<feature type="coiled-coil region" evidence="6">
    <location>
        <begin position="110"/>
        <end position="137"/>
    </location>
</feature>
<evidence type="ECO:0000256" key="4">
    <source>
        <dbReference type="ARBA" id="ARBA00022989"/>
    </source>
</evidence>
<dbReference type="Proteomes" id="UP000653308">
    <property type="component" value="Unassembled WGS sequence"/>
</dbReference>
<feature type="transmembrane region" description="Helical" evidence="7">
    <location>
        <begin position="174"/>
        <end position="195"/>
    </location>
</feature>
<accession>A0ABQ2ZS06</accession>
<dbReference type="PANTHER" id="PTHR30294:SF29">
    <property type="entry name" value="MULTIDRUG ABC TRANSPORTER PERMEASE YBHS-RELATED"/>
    <property type="match status" value="1"/>
</dbReference>